<name>A0A8J4A6N7_9ACTN</name>
<dbReference type="Proteomes" id="UP000635606">
    <property type="component" value="Unassembled WGS sequence"/>
</dbReference>
<reference evidence="1" key="1">
    <citation type="submission" date="2021-01" db="EMBL/GenBank/DDBJ databases">
        <title>Whole genome shotgun sequence of Virgisporangium ochraceum NBRC 16418.</title>
        <authorList>
            <person name="Komaki H."/>
            <person name="Tamura T."/>
        </authorList>
    </citation>
    <scope>NUCLEOTIDE SEQUENCE</scope>
    <source>
        <strain evidence="1">NBRC 16418</strain>
    </source>
</reference>
<proteinExistence type="predicted"/>
<dbReference type="SUPFAM" id="SSF110296">
    <property type="entry name" value="Oligoxyloglucan reducing end-specific cellobiohydrolase"/>
    <property type="match status" value="1"/>
</dbReference>
<dbReference type="EMBL" id="BOPH01000132">
    <property type="protein sequence ID" value="GIJ74330.1"/>
    <property type="molecule type" value="Genomic_DNA"/>
</dbReference>
<evidence type="ECO:0000313" key="1">
    <source>
        <dbReference type="EMBL" id="GIJ74330.1"/>
    </source>
</evidence>
<organism evidence="1 2">
    <name type="scientific">Virgisporangium ochraceum</name>
    <dbReference type="NCBI Taxonomy" id="65505"/>
    <lineage>
        <taxon>Bacteria</taxon>
        <taxon>Bacillati</taxon>
        <taxon>Actinomycetota</taxon>
        <taxon>Actinomycetes</taxon>
        <taxon>Micromonosporales</taxon>
        <taxon>Micromonosporaceae</taxon>
        <taxon>Virgisporangium</taxon>
    </lineage>
</organism>
<gene>
    <name evidence="1" type="ORF">Voc01_092470</name>
</gene>
<evidence type="ECO:0000313" key="2">
    <source>
        <dbReference type="Proteomes" id="UP000635606"/>
    </source>
</evidence>
<dbReference type="AlphaFoldDB" id="A0A8J4A6N7"/>
<keyword evidence="2" id="KW-1185">Reference proteome</keyword>
<protein>
    <submittedName>
        <fullName evidence="1">Uncharacterized protein</fullName>
    </submittedName>
</protein>
<comment type="caution">
    <text evidence="1">The sequence shown here is derived from an EMBL/GenBank/DDBJ whole genome shotgun (WGS) entry which is preliminary data.</text>
</comment>
<sequence length="391" mass="40849">MLIVAALAVTAACGDDDEPRPAPPPLAWKWTEARLPMPSGSAVSNERIVVRDVVSCGTQWYAVGGLSTPANDTRPALWRSADGATWESLPLQPQTFYGRQHILYSVACRRDGVVGVLGAKRGGAHAYPRTSHWRMVPEGPLTEVISAFELYGGPDAGDVARMVAGPPGFLIAGNRMTGAAAWTSVDANEFVLRSGVPPLAGGAELFTAAADATADAAGWTLVGGASKRGRTDRDPVAWTSPDGATWQRVDLAGDKTYEDLQRVVRVGDDVLATGVKGEVFGAWRRRGGQWEAVGTFGSVRGGVAASGPTTVGGVVSMATRGPDVLAAVSDGGSFSVWRSGDTGGSWQRVALPAEQPAGAERLLAVAGAGNRWLLAGDDAKQGRIWFTDQSQ</sequence>
<accession>A0A8J4A6N7</accession>